<feature type="coiled-coil region" evidence="1">
    <location>
        <begin position="34"/>
        <end position="71"/>
    </location>
</feature>
<evidence type="ECO:0000313" key="3">
    <source>
        <dbReference type="EMBL" id="EYR64453.1"/>
    </source>
</evidence>
<evidence type="ECO:0008006" key="5">
    <source>
        <dbReference type="Google" id="ProtNLM"/>
    </source>
</evidence>
<evidence type="ECO:0000313" key="4">
    <source>
        <dbReference type="Proteomes" id="UP000019753"/>
    </source>
</evidence>
<reference evidence="3 4" key="1">
    <citation type="submission" date="2014-01" db="EMBL/GenBank/DDBJ databases">
        <title>Actinotalea ferrariae CF5-4.</title>
        <authorList>
            <person name="Chen F."/>
            <person name="Li Y."/>
            <person name="Wang G."/>
        </authorList>
    </citation>
    <scope>NUCLEOTIDE SEQUENCE [LARGE SCALE GENOMIC DNA]</scope>
    <source>
        <strain evidence="3 4">CF5-4</strain>
    </source>
</reference>
<dbReference type="Proteomes" id="UP000019753">
    <property type="component" value="Unassembled WGS sequence"/>
</dbReference>
<dbReference type="Gene3D" id="3.30.70.60">
    <property type="match status" value="1"/>
</dbReference>
<dbReference type="EMBL" id="AXCW01000032">
    <property type="protein sequence ID" value="EYR64453.1"/>
    <property type="molecule type" value="Genomic_DNA"/>
</dbReference>
<organism evidence="3 4">
    <name type="scientific">Actinotalea ferrariae CF5-4</name>
    <dbReference type="NCBI Taxonomy" id="948458"/>
    <lineage>
        <taxon>Bacteria</taxon>
        <taxon>Bacillati</taxon>
        <taxon>Actinomycetota</taxon>
        <taxon>Actinomycetes</taxon>
        <taxon>Micrococcales</taxon>
        <taxon>Cellulomonadaceae</taxon>
        <taxon>Actinotalea</taxon>
    </lineage>
</organism>
<name>A0A021VTJ7_9CELL</name>
<gene>
    <name evidence="3" type="ORF">N866_10845</name>
</gene>
<evidence type="ECO:0000256" key="1">
    <source>
        <dbReference type="SAM" id="Coils"/>
    </source>
</evidence>
<evidence type="ECO:0000256" key="2">
    <source>
        <dbReference type="SAM" id="MobiDB-lite"/>
    </source>
</evidence>
<keyword evidence="4" id="KW-1185">Reference proteome</keyword>
<comment type="caution">
    <text evidence="3">The sequence shown here is derived from an EMBL/GenBank/DDBJ whole genome shotgun (WGS) entry which is preliminary data.</text>
</comment>
<proteinExistence type="predicted"/>
<feature type="region of interest" description="Disordered" evidence="2">
    <location>
        <begin position="116"/>
        <end position="151"/>
    </location>
</feature>
<accession>A0A021VTJ7</accession>
<dbReference type="InterPro" id="IPR014717">
    <property type="entry name" value="Transl_elong_EF1B/ribsomal_bS6"/>
</dbReference>
<sequence>MLGTIAFATALGAGSYFLAIAPVLDETSQARTQAESVEQANDLQRTKIARLKTQFAELDTYKAELAALQVQIPTEADLSGYFRQLQDIATARQVTLLGLATQSGQAVVPVAAVPGTASATVEPPEPAEPSEPDTSPDAPASPAPAEPEAPTAPAGFVAIPVAITALGTYEDVVAFLADAQAATPRLMLVIDFVGTAQPAADASAGRPATVVGDLELTVNGYLYVLQDPAAPAPVEPAEPLPLPAPVPGKNPLIPVVGTEAAVED</sequence>
<protein>
    <recommendedName>
        <fullName evidence="5">Pilus assembly protein PilO</fullName>
    </recommendedName>
</protein>
<keyword evidence="1" id="KW-0175">Coiled coil</keyword>
<dbReference type="AlphaFoldDB" id="A0A021VTJ7"/>